<proteinExistence type="inferred from homology"/>
<protein>
    <recommendedName>
        <fullName evidence="3">Curli production assembly/transport component CsgG</fullName>
    </recommendedName>
</protein>
<evidence type="ECO:0000256" key="7">
    <source>
        <dbReference type="ARBA" id="ARBA00023139"/>
    </source>
</evidence>
<accession>A0A0S1B3Y3</accession>
<dbReference type="InterPro" id="IPR005534">
    <property type="entry name" value="Curli_assmbl/transp-comp_CsgG"/>
</dbReference>
<reference evidence="9 10" key="1">
    <citation type="journal article" date="2015" name="Genome Announc.">
        <title>Complete Genome Sequencing of Stenotrophomonas acidaminiphila ZAC14D2_NAIMI4_2, a Multidrug-Resistant Strain Isolated from Sediments of a Polluted River in Mexico, Uncovers New Antibiotic Resistance Genes and a Novel Class-II Lasso Peptide Biosynthesis Gene Cluster.</title>
        <authorList>
            <person name="Vinuesa P."/>
            <person name="Ochoa-Sanchez L.E."/>
        </authorList>
    </citation>
    <scope>NUCLEOTIDE SEQUENCE [LARGE SCALE GENOMIC DNA]</scope>
    <source>
        <strain evidence="9 10">ZAC14D2_NAIMI4_2</strain>
    </source>
</reference>
<evidence type="ECO:0000256" key="4">
    <source>
        <dbReference type="ARBA" id="ARBA00022475"/>
    </source>
</evidence>
<evidence type="ECO:0000256" key="8">
    <source>
        <dbReference type="ARBA" id="ARBA00023288"/>
    </source>
</evidence>
<gene>
    <name evidence="9" type="ORF">AOT14_34490</name>
</gene>
<dbReference type="EMBL" id="CP012900">
    <property type="protein sequence ID" value="ALJ29786.1"/>
    <property type="molecule type" value="Genomic_DNA"/>
</dbReference>
<evidence type="ECO:0000256" key="2">
    <source>
        <dbReference type="ARBA" id="ARBA00008899"/>
    </source>
</evidence>
<dbReference type="AlphaFoldDB" id="A0A0S1B3Y3"/>
<name>A0A0S1B3Y3_9GAMM</name>
<evidence type="ECO:0000313" key="9">
    <source>
        <dbReference type="EMBL" id="ALJ29786.1"/>
    </source>
</evidence>
<keyword evidence="8" id="KW-0449">Lipoprotein</keyword>
<evidence type="ECO:0000256" key="5">
    <source>
        <dbReference type="ARBA" id="ARBA00022729"/>
    </source>
</evidence>
<comment type="similarity">
    <text evidence="2">Belongs to the CsgG family.</text>
</comment>
<evidence type="ECO:0000256" key="1">
    <source>
        <dbReference type="ARBA" id="ARBA00003989"/>
    </source>
</evidence>
<dbReference type="GO" id="GO:0030288">
    <property type="term" value="C:outer membrane-bounded periplasmic space"/>
    <property type="evidence" value="ECO:0007669"/>
    <property type="project" value="InterPro"/>
</dbReference>
<keyword evidence="4" id="KW-1003">Cell membrane</keyword>
<keyword evidence="7" id="KW-0564">Palmitate</keyword>
<sequence>MSQERGNLEMVMIEVPVRPSALLATVLGIVLGATSFSSHATISKIIPGARLISAALGSKTCPGSAGSLRIVEPDDGMGAWASYGLPAPTRMLRVLVNDSRCFAVLDRGVGFAAAQAERALAQAGHLQDDQNIGAGQMLGADFVLIPDIVSQNPNAGGSNVGVQAASGQKRGLMAGMLNVATLGISGRMSSNRQTAQVVLTLVDVRTSEQLVSVTGEAKITDRAWSAMVNASNVQGSAGVRLGSWENTEIGKVIQEAYEEAFEQMVADIQKPRSRVFARQQPKAAPQPPAIMAAVEPLARLDAPAIAEQATAMMPVLAAASPPAPVPLPGEVGAVRGVAPEATAVPPVADVAPDAQLALRQLAATGTLELRRTARLLSGASSQAGTVAELATGMLVFPTGNIQGNMLEVEDEMGNKGWVPSAVVSAP</sequence>
<keyword evidence="10" id="KW-1185">Reference proteome</keyword>
<evidence type="ECO:0000256" key="6">
    <source>
        <dbReference type="ARBA" id="ARBA00023136"/>
    </source>
</evidence>
<dbReference type="KEGG" id="sacz:AOT14_34490"/>
<comment type="function">
    <text evidence="1">May be involved in the biogenesis of curli organelles.</text>
</comment>
<dbReference type="Proteomes" id="UP000061010">
    <property type="component" value="Chromosome"/>
</dbReference>
<dbReference type="PANTHER" id="PTHR41164:SF1">
    <property type="entry name" value="CURLI PRODUCTION ASSEMBLY_TRANSPORT COMPONENT CSGG"/>
    <property type="match status" value="1"/>
</dbReference>
<dbReference type="Pfam" id="PF03783">
    <property type="entry name" value="CsgG"/>
    <property type="match status" value="1"/>
</dbReference>
<organism evidence="9 10">
    <name type="scientific">Stenotrophomonas acidaminiphila</name>
    <dbReference type="NCBI Taxonomy" id="128780"/>
    <lineage>
        <taxon>Bacteria</taxon>
        <taxon>Pseudomonadati</taxon>
        <taxon>Pseudomonadota</taxon>
        <taxon>Gammaproteobacteria</taxon>
        <taxon>Lysobacterales</taxon>
        <taxon>Lysobacteraceae</taxon>
        <taxon>Stenotrophomonas</taxon>
    </lineage>
</organism>
<dbReference type="Gene3D" id="3.40.50.10610">
    <property type="entry name" value="ABC-type transport auxiliary lipoprotein component"/>
    <property type="match status" value="1"/>
</dbReference>
<evidence type="ECO:0000313" key="10">
    <source>
        <dbReference type="Proteomes" id="UP000061010"/>
    </source>
</evidence>
<evidence type="ECO:0000256" key="3">
    <source>
        <dbReference type="ARBA" id="ARBA00014028"/>
    </source>
</evidence>
<keyword evidence="5" id="KW-0732">Signal</keyword>
<dbReference type="PATRIC" id="fig|128780.6.peg.3493"/>
<keyword evidence="6" id="KW-0472">Membrane</keyword>
<dbReference type="PANTHER" id="PTHR41164">
    <property type="entry name" value="CURLI PRODUCTION ASSEMBLY/TRANSPORT COMPONENT CSGG"/>
    <property type="match status" value="1"/>
</dbReference>
<dbReference type="OrthoDB" id="5949781at2"/>